<reference evidence="1 2" key="1">
    <citation type="submission" date="2018-06" db="EMBL/GenBank/DDBJ databases">
        <authorList>
            <consortium name="Pathogen Informatics"/>
            <person name="Doyle S."/>
        </authorList>
    </citation>
    <scope>NUCLEOTIDE SEQUENCE [LARGE SCALE GENOMIC DNA]</scope>
    <source>
        <strain evidence="1 2">NCTC12020</strain>
    </source>
</reference>
<dbReference type="NCBIfam" id="NF003359">
    <property type="entry name" value="PRK04424.1"/>
    <property type="match status" value="1"/>
</dbReference>
<dbReference type="InterPro" id="IPR036390">
    <property type="entry name" value="WH_DNA-bd_sf"/>
</dbReference>
<sequence>MSRIKKQERQQLLQEKLNNTPFVTDEELAIFFNVSVPTIRLDRLELGIPELRERIRARVEGLAPSANDHGHIEVVGELIDLTAGEQGLSILRTTDDMTDCNGYVEPQYLYAQADSLAKAVLGVPAALAGVGNIKYKSPVKADCNLVAKASVVRQRGEKYFIWVTIKDKVKEVFRAKFIMEPIQNRV</sequence>
<proteinExistence type="predicted"/>
<dbReference type="Gene3D" id="3.10.129.10">
    <property type="entry name" value="Hotdog Thioesterase"/>
    <property type="match status" value="1"/>
</dbReference>
<organism evidence="1 2">
    <name type="scientific">Veillonella criceti</name>
    <dbReference type="NCBI Taxonomy" id="103891"/>
    <lineage>
        <taxon>Bacteria</taxon>
        <taxon>Bacillati</taxon>
        <taxon>Bacillota</taxon>
        <taxon>Negativicutes</taxon>
        <taxon>Veillonellales</taxon>
        <taxon>Veillonellaceae</taxon>
        <taxon>Veillonella</taxon>
    </lineage>
</organism>
<dbReference type="RefSeq" id="WP_115309399.1">
    <property type="nucleotide sequence ID" value="NZ_UHIO01000001.1"/>
</dbReference>
<dbReference type="OrthoDB" id="1706183at2"/>
<protein>
    <submittedName>
        <fullName evidence="1">Fatty acid and phospholipid biosynthesis regulator</fullName>
    </submittedName>
</protein>
<dbReference type="AlphaFoldDB" id="A0A380NHS1"/>
<dbReference type="EMBL" id="UHIO01000001">
    <property type="protein sequence ID" value="SUP39707.1"/>
    <property type="molecule type" value="Genomic_DNA"/>
</dbReference>
<keyword evidence="2" id="KW-1185">Reference proteome</keyword>
<dbReference type="SUPFAM" id="SSF54637">
    <property type="entry name" value="Thioesterase/thiol ester dehydrase-isomerase"/>
    <property type="match status" value="1"/>
</dbReference>
<evidence type="ECO:0000313" key="1">
    <source>
        <dbReference type="EMBL" id="SUP39707.1"/>
    </source>
</evidence>
<gene>
    <name evidence="1" type="primary">fapR</name>
    <name evidence="1" type="ORF">NCTC12020_00117</name>
</gene>
<dbReference type="InterPro" id="IPR036388">
    <property type="entry name" value="WH-like_DNA-bd_sf"/>
</dbReference>
<dbReference type="Gene3D" id="1.10.10.10">
    <property type="entry name" value="Winged helix-like DNA-binding domain superfamily/Winged helix DNA-binding domain"/>
    <property type="match status" value="1"/>
</dbReference>
<dbReference type="InterPro" id="IPR029069">
    <property type="entry name" value="HotDog_dom_sf"/>
</dbReference>
<evidence type="ECO:0000313" key="2">
    <source>
        <dbReference type="Proteomes" id="UP000255367"/>
    </source>
</evidence>
<name>A0A380NHS1_9FIRM</name>
<accession>A0A380NHS1</accession>
<dbReference type="Proteomes" id="UP000255367">
    <property type="component" value="Unassembled WGS sequence"/>
</dbReference>
<dbReference type="SUPFAM" id="SSF46785">
    <property type="entry name" value="Winged helix' DNA-binding domain"/>
    <property type="match status" value="1"/>
</dbReference>